<evidence type="ECO:0000313" key="14">
    <source>
        <dbReference type="Proteomes" id="UP000076837"/>
    </source>
</evidence>
<keyword evidence="5 12" id="KW-0964">Secreted</keyword>
<keyword evidence="7 12" id="KW-0378">Hydrolase</keyword>
<evidence type="ECO:0000256" key="10">
    <source>
        <dbReference type="ARBA" id="ARBA00057514"/>
    </source>
</evidence>
<comment type="function">
    <text evidence="10">Catalyzes the hydrolysis of complex carboxylic polyesters found in the cell wall of plants. Degrades cutin, a macromolecule that forms the structure of the plant cuticle. Allows pathogenic fungi to penetrate through the cuticular barrier into the host plant during the initial stage of fungal infection.</text>
</comment>
<dbReference type="InterPro" id="IPR000675">
    <property type="entry name" value="Cutinase/axe"/>
</dbReference>
<dbReference type="PROSITE" id="PS00155">
    <property type="entry name" value="CUTINASE_1"/>
    <property type="match status" value="1"/>
</dbReference>
<comment type="catalytic activity">
    <reaction evidence="9 12">
        <text>cutin + H2O = cutin monomers.</text>
        <dbReference type="EC" id="3.1.1.74"/>
    </reaction>
</comment>
<dbReference type="InterPro" id="IPR043579">
    <property type="entry name" value="CUTINASE_2"/>
</dbReference>
<dbReference type="PANTHER" id="PTHR48250:SF3">
    <property type="entry name" value="CUTINASE 1-RELATED"/>
    <property type="match status" value="1"/>
</dbReference>
<dbReference type="SMART" id="SM01110">
    <property type="entry name" value="Cutinase"/>
    <property type="match status" value="1"/>
</dbReference>
<dbReference type="EMBL" id="JYNV01000195">
    <property type="protein sequence ID" value="KZM23463.1"/>
    <property type="molecule type" value="Genomic_DNA"/>
</dbReference>
<dbReference type="Gene3D" id="3.40.50.1820">
    <property type="entry name" value="alpha/beta hydrolase"/>
    <property type="match status" value="1"/>
</dbReference>
<evidence type="ECO:0000256" key="9">
    <source>
        <dbReference type="ARBA" id="ARBA00034045"/>
    </source>
</evidence>
<evidence type="ECO:0000256" key="4">
    <source>
        <dbReference type="ARBA" id="ARBA00022487"/>
    </source>
</evidence>
<dbReference type="PROSITE" id="PS00931">
    <property type="entry name" value="CUTINASE_2"/>
    <property type="match status" value="1"/>
</dbReference>
<evidence type="ECO:0000256" key="3">
    <source>
        <dbReference type="ARBA" id="ARBA00013095"/>
    </source>
</evidence>
<dbReference type="OrthoDB" id="3225429at2759"/>
<dbReference type="GO" id="GO:0050525">
    <property type="term" value="F:cutinase activity"/>
    <property type="evidence" value="ECO:0007669"/>
    <property type="project" value="UniProtKB-UniRule"/>
</dbReference>
<keyword evidence="6" id="KW-0732">Signal</keyword>
<evidence type="ECO:0000256" key="1">
    <source>
        <dbReference type="ARBA" id="ARBA00004613"/>
    </source>
</evidence>
<reference evidence="13 14" key="1">
    <citation type="journal article" date="2016" name="Sci. Rep.">
        <title>Draft genome sequencing and secretome analysis of fungal phytopathogen Ascochyta rabiei provides insight into the necrotrophic effector repertoire.</title>
        <authorList>
            <person name="Verma S."/>
            <person name="Gazara R.K."/>
            <person name="Nizam S."/>
            <person name="Parween S."/>
            <person name="Chattopadhyay D."/>
            <person name="Verma P.K."/>
        </authorList>
    </citation>
    <scope>NUCLEOTIDE SEQUENCE [LARGE SCALE GENOMIC DNA]</scope>
    <source>
        <strain evidence="13 14">ArDII</strain>
    </source>
</reference>
<keyword evidence="14" id="KW-1185">Reference proteome</keyword>
<dbReference type="SUPFAM" id="SSF53474">
    <property type="entry name" value="alpha/beta-Hydrolases"/>
    <property type="match status" value="1"/>
</dbReference>
<dbReference type="EC" id="3.1.1.74" evidence="3 12"/>
<evidence type="ECO:0000256" key="6">
    <source>
        <dbReference type="ARBA" id="ARBA00022729"/>
    </source>
</evidence>
<evidence type="ECO:0000256" key="11">
    <source>
        <dbReference type="ARBA" id="ARBA00074522"/>
    </source>
</evidence>
<dbReference type="PRINTS" id="PR00129">
    <property type="entry name" value="CUTINASE"/>
</dbReference>
<evidence type="ECO:0000313" key="13">
    <source>
        <dbReference type="EMBL" id="KZM23463.1"/>
    </source>
</evidence>
<dbReference type="Proteomes" id="UP000076837">
    <property type="component" value="Unassembled WGS sequence"/>
</dbReference>
<comment type="caution">
    <text evidence="13">The sequence shown here is derived from an EMBL/GenBank/DDBJ whole genome shotgun (WGS) entry which is preliminary data.</text>
</comment>
<dbReference type="FunFam" id="3.40.50.1820:FF:000235">
    <property type="entry name" value="Cutinase 1"/>
    <property type="match status" value="1"/>
</dbReference>
<dbReference type="Pfam" id="PF01083">
    <property type="entry name" value="Cutinase"/>
    <property type="match status" value="1"/>
</dbReference>
<evidence type="ECO:0000256" key="5">
    <source>
        <dbReference type="ARBA" id="ARBA00022525"/>
    </source>
</evidence>
<dbReference type="PANTHER" id="PTHR48250">
    <property type="entry name" value="CUTINASE 2-RELATED"/>
    <property type="match status" value="1"/>
</dbReference>
<proteinExistence type="inferred from homology"/>
<protein>
    <recommendedName>
        <fullName evidence="11 12">Cutinase</fullName>
        <ecNumber evidence="3 12">3.1.1.74</ecNumber>
    </recommendedName>
</protein>
<evidence type="ECO:0000256" key="7">
    <source>
        <dbReference type="ARBA" id="ARBA00022801"/>
    </source>
</evidence>
<dbReference type="InterPro" id="IPR011150">
    <property type="entry name" value="Cutinase_monf"/>
</dbReference>
<comment type="similarity">
    <text evidence="2 12">Belongs to the cutinase family.</text>
</comment>
<dbReference type="InterPro" id="IPR043580">
    <property type="entry name" value="CUTINASE_1"/>
</dbReference>
<dbReference type="GO" id="GO:0005576">
    <property type="term" value="C:extracellular region"/>
    <property type="evidence" value="ECO:0007669"/>
    <property type="project" value="UniProtKB-SubCell"/>
</dbReference>
<gene>
    <name evidence="13" type="ORF">ST47_g5390</name>
</gene>
<evidence type="ECO:0000256" key="8">
    <source>
        <dbReference type="ARBA" id="ARBA00023157"/>
    </source>
</evidence>
<dbReference type="STRING" id="5454.A0A163E1P9"/>
<organism evidence="13 14">
    <name type="scientific">Didymella rabiei</name>
    <name type="common">Chickpea ascochyta blight fungus</name>
    <name type="synonym">Mycosphaerella rabiei</name>
    <dbReference type="NCBI Taxonomy" id="5454"/>
    <lineage>
        <taxon>Eukaryota</taxon>
        <taxon>Fungi</taxon>
        <taxon>Dikarya</taxon>
        <taxon>Ascomycota</taxon>
        <taxon>Pezizomycotina</taxon>
        <taxon>Dothideomycetes</taxon>
        <taxon>Pleosporomycetidae</taxon>
        <taxon>Pleosporales</taxon>
        <taxon>Pleosporineae</taxon>
        <taxon>Didymellaceae</taxon>
        <taxon>Ascochyta</taxon>
    </lineage>
</organism>
<accession>A0A163E1P9</accession>
<dbReference type="GO" id="GO:0016052">
    <property type="term" value="P:carbohydrate catabolic process"/>
    <property type="evidence" value="ECO:0007669"/>
    <property type="project" value="TreeGrafter"/>
</dbReference>
<dbReference type="InterPro" id="IPR029058">
    <property type="entry name" value="AB_hydrolase_fold"/>
</dbReference>
<sequence>MKFFTSSILVAIAAASPITLPESEMTQIQARQLGSSKSELESGSSSACPKAILVFARGSTETGNLGTLGVPLGNALERRYGAANVWIQGVGGPYGATLADNFLPRGSSAAAIREGVRLLNLANTKCPNSELVTGGYSQGSALIAAALTDVPAAVRNKVVGTVLFGYTQNLQNRGGVPSYPSDRLEVFCALGDLVCSGTLTITAAHLSYSDEAGNEAPAFLISKIGA</sequence>
<comment type="subcellular location">
    <subcellularLocation>
        <location evidence="1 12">Secreted</location>
    </subcellularLocation>
</comment>
<evidence type="ECO:0000256" key="2">
    <source>
        <dbReference type="ARBA" id="ARBA00007534"/>
    </source>
</evidence>
<keyword evidence="4 12" id="KW-0719">Serine esterase</keyword>
<dbReference type="AlphaFoldDB" id="A0A163E1P9"/>
<evidence type="ECO:0000256" key="12">
    <source>
        <dbReference type="RuleBase" id="RU361263"/>
    </source>
</evidence>
<keyword evidence="8" id="KW-1015">Disulfide bond</keyword>
<name>A0A163E1P9_DIDRA</name>